<evidence type="ECO:0000313" key="2">
    <source>
        <dbReference type="Proteomes" id="UP001164733"/>
    </source>
</evidence>
<dbReference type="EMBL" id="CP086239">
    <property type="protein sequence ID" value="WAG61541.1"/>
    <property type="molecule type" value="Genomic_DNA"/>
</dbReference>
<proteinExistence type="predicted"/>
<evidence type="ECO:0000313" key="1">
    <source>
        <dbReference type="EMBL" id="WAG61541.1"/>
    </source>
</evidence>
<dbReference type="AlphaFoldDB" id="A0AA47EKF4"/>
<gene>
    <name evidence="1" type="ORF">LL038_04635</name>
</gene>
<dbReference type="RefSeq" id="WP_216119832.1">
    <property type="nucleotide sequence ID" value="NZ_JAHLDP010000002.1"/>
</dbReference>
<organism evidence="1 2">
    <name type="scientific">Clostridium estertheticum</name>
    <dbReference type="NCBI Taxonomy" id="238834"/>
    <lineage>
        <taxon>Bacteria</taxon>
        <taxon>Bacillati</taxon>
        <taxon>Bacillota</taxon>
        <taxon>Clostridia</taxon>
        <taxon>Eubacteriales</taxon>
        <taxon>Clostridiaceae</taxon>
        <taxon>Clostridium</taxon>
    </lineage>
</organism>
<dbReference type="Proteomes" id="UP001164733">
    <property type="component" value="Chromosome"/>
</dbReference>
<sequence>MYKVESIFLERTKSFVASTNLFNWKELRRVLVLWKFIEKETYSEYIKTAITNELNAIKFLALHVTTWSSAGEVCEYELQDDSYTKFISTAEFIKVIDSMRITEDFWTLDEKIIESTVAFVLATELSNVKKLIEIKDVKKRIGEWKNELTEQANC</sequence>
<name>A0AA47EKF4_9CLOT</name>
<accession>A0AA47EKF4</accession>
<protein>
    <submittedName>
        <fullName evidence="1">Uncharacterized protein</fullName>
    </submittedName>
</protein>
<reference evidence="1" key="1">
    <citation type="submission" date="2021-11" db="EMBL/GenBank/DDBJ databases">
        <title>Clostridia strains as spoilage organisms.</title>
        <authorList>
            <person name="Wambui J."/>
            <person name="Stevens M.J.A."/>
            <person name="Stephan R."/>
        </authorList>
    </citation>
    <scope>NUCLEOTIDE SEQUENCE</scope>
    <source>
        <strain evidence="1">CF009</strain>
    </source>
</reference>